<evidence type="ECO:0008006" key="3">
    <source>
        <dbReference type="Google" id="ProtNLM"/>
    </source>
</evidence>
<dbReference type="AlphaFoldDB" id="A0A9P5TSL6"/>
<reference evidence="1" key="1">
    <citation type="submission" date="2020-11" db="EMBL/GenBank/DDBJ databases">
        <authorList>
            <consortium name="DOE Joint Genome Institute"/>
            <person name="Ahrendt S."/>
            <person name="Riley R."/>
            <person name="Andreopoulos W."/>
            <person name="LaButti K."/>
            <person name="Pangilinan J."/>
            <person name="Ruiz-duenas F.J."/>
            <person name="Barrasa J.M."/>
            <person name="Sanchez-Garcia M."/>
            <person name="Camarero S."/>
            <person name="Miyauchi S."/>
            <person name="Serrano A."/>
            <person name="Linde D."/>
            <person name="Babiker R."/>
            <person name="Drula E."/>
            <person name="Ayuso-Fernandez I."/>
            <person name="Pacheco R."/>
            <person name="Padilla G."/>
            <person name="Ferreira P."/>
            <person name="Barriuso J."/>
            <person name="Kellner H."/>
            <person name="Castanera R."/>
            <person name="Alfaro M."/>
            <person name="Ramirez L."/>
            <person name="Pisabarro A.G."/>
            <person name="Kuo A."/>
            <person name="Tritt A."/>
            <person name="Lipzen A."/>
            <person name="He G."/>
            <person name="Yan M."/>
            <person name="Ng V."/>
            <person name="Cullen D."/>
            <person name="Martin F."/>
            <person name="Rosso M.-N."/>
            <person name="Henrissat B."/>
            <person name="Hibbett D."/>
            <person name="Martinez A.T."/>
            <person name="Grigoriev I.V."/>
        </authorList>
    </citation>
    <scope>NUCLEOTIDE SEQUENCE</scope>
    <source>
        <strain evidence="1">AH 44721</strain>
    </source>
</reference>
<dbReference type="OrthoDB" id="3020857at2759"/>
<accession>A0A9P5TSL6</accession>
<protein>
    <recommendedName>
        <fullName evidence="3">DUF659 domain-containing protein</fullName>
    </recommendedName>
</protein>
<name>A0A9P5TSL6_GYMJU</name>
<organism evidence="1 2">
    <name type="scientific">Gymnopilus junonius</name>
    <name type="common">Spectacular rustgill mushroom</name>
    <name type="synonym">Gymnopilus spectabilis subsp. junonius</name>
    <dbReference type="NCBI Taxonomy" id="109634"/>
    <lineage>
        <taxon>Eukaryota</taxon>
        <taxon>Fungi</taxon>
        <taxon>Dikarya</taxon>
        <taxon>Basidiomycota</taxon>
        <taxon>Agaricomycotina</taxon>
        <taxon>Agaricomycetes</taxon>
        <taxon>Agaricomycetidae</taxon>
        <taxon>Agaricales</taxon>
        <taxon>Agaricineae</taxon>
        <taxon>Hymenogastraceae</taxon>
        <taxon>Gymnopilus</taxon>
    </lineage>
</organism>
<keyword evidence="2" id="KW-1185">Reference proteome</keyword>
<gene>
    <name evidence="1" type="ORF">CPB84DRAFT_1813272</name>
</gene>
<comment type="caution">
    <text evidence="1">The sequence shown here is derived from an EMBL/GenBank/DDBJ whole genome shotgun (WGS) entry which is preliminary data.</text>
</comment>
<dbReference type="EMBL" id="JADNYJ010000010">
    <property type="protein sequence ID" value="KAF8909048.1"/>
    <property type="molecule type" value="Genomic_DNA"/>
</dbReference>
<dbReference type="Proteomes" id="UP000724874">
    <property type="component" value="Unassembled WGS sequence"/>
</dbReference>
<proteinExistence type="predicted"/>
<sequence>MFSRVNHAIAGDGGPNVHSAKIKITAQYTWIINIYDLCHNLSLFMKDIGKLFKPMLSIVSGKAGVSEGIKSHSETCFSSSYYQVASVHTCMPPIKKCVQLNTLKFDTAVMKKLCPYIEDTPTHYIFMGELAAFINLLVPVANGLLTLKGQNTTCADVFYVWVCIAYHLKKALRNPSNGLTQYHPSQMMVESSHHIFLLRYYLHPHE</sequence>
<evidence type="ECO:0000313" key="2">
    <source>
        <dbReference type="Proteomes" id="UP000724874"/>
    </source>
</evidence>
<evidence type="ECO:0000313" key="1">
    <source>
        <dbReference type="EMBL" id="KAF8909048.1"/>
    </source>
</evidence>